<proteinExistence type="predicted"/>
<gene>
    <name evidence="2" type="ORF">ANANG_G00257180</name>
</gene>
<keyword evidence="3" id="KW-1185">Reference proteome</keyword>
<reference evidence="2" key="1">
    <citation type="submission" date="2021-01" db="EMBL/GenBank/DDBJ databases">
        <title>A chromosome-scale assembly of European eel, Anguilla anguilla.</title>
        <authorList>
            <person name="Henkel C."/>
            <person name="Jong-Raadsen S.A."/>
            <person name="Dufour S."/>
            <person name="Weltzien F.-A."/>
            <person name="Palstra A.P."/>
            <person name="Pelster B."/>
            <person name="Spaink H.P."/>
            <person name="Van Den Thillart G.E."/>
            <person name="Jansen H."/>
            <person name="Zahm M."/>
            <person name="Klopp C."/>
            <person name="Cedric C."/>
            <person name="Louis A."/>
            <person name="Berthelot C."/>
            <person name="Parey E."/>
            <person name="Roest Crollius H."/>
            <person name="Montfort J."/>
            <person name="Robinson-Rechavi M."/>
            <person name="Bucao C."/>
            <person name="Bouchez O."/>
            <person name="Gislard M."/>
            <person name="Lluch J."/>
            <person name="Milhes M."/>
            <person name="Lampietro C."/>
            <person name="Lopez Roques C."/>
            <person name="Donnadieu C."/>
            <person name="Braasch I."/>
            <person name="Desvignes T."/>
            <person name="Postlethwait J."/>
            <person name="Bobe J."/>
            <person name="Guiguen Y."/>
            <person name="Dirks R."/>
        </authorList>
    </citation>
    <scope>NUCLEOTIDE SEQUENCE</scope>
    <source>
        <strain evidence="2">Tag_6206</strain>
        <tissue evidence="2">Liver</tissue>
    </source>
</reference>
<accession>A0A9D3LVN7</accession>
<evidence type="ECO:0000313" key="2">
    <source>
        <dbReference type="EMBL" id="KAG5836589.1"/>
    </source>
</evidence>
<feature type="region of interest" description="Disordered" evidence="1">
    <location>
        <begin position="81"/>
        <end position="101"/>
    </location>
</feature>
<dbReference type="Proteomes" id="UP001044222">
    <property type="component" value="Chromosome 14"/>
</dbReference>
<evidence type="ECO:0000313" key="3">
    <source>
        <dbReference type="Proteomes" id="UP001044222"/>
    </source>
</evidence>
<dbReference type="EMBL" id="JAFIRN010000014">
    <property type="protein sequence ID" value="KAG5836589.1"/>
    <property type="molecule type" value="Genomic_DNA"/>
</dbReference>
<dbReference type="AlphaFoldDB" id="A0A9D3LVN7"/>
<feature type="region of interest" description="Disordered" evidence="1">
    <location>
        <begin position="1"/>
        <end position="64"/>
    </location>
</feature>
<evidence type="ECO:0000256" key="1">
    <source>
        <dbReference type="SAM" id="MobiDB-lite"/>
    </source>
</evidence>
<feature type="compositionally biased region" description="Acidic residues" evidence="1">
    <location>
        <begin position="46"/>
        <end position="57"/>
    </location>
</feature>
<protein>
    <submittedName>
        <fullName evidence="2">Uncharacterized protein</fullName>
    </submittedName>
</protein>
<name>A0A9D3LVN7_ANGAN</name>
<sequence length="101" mass="11328">MADSSESYHMATSPPASRRGDLTSSPGRDLPPFEDESEGLLGDAHLEEEEDDGEELIGDGMERDYRAIPSWTGTRRRAWPRMRTCLSSPPEPGRPQKQPWT</sequence>
<organism evidence="2 3">
    <name type="scientific">Anguilla anguilla</name>
    <name type="common">European freshwater eel</name>
    <name type="synonym">Muraena anguilla</name>
    <dbReference type="NCBI Taxonomy" id="7936"/>
    <lineage>
        <taxon>Eukaryota</taxon>
        <taxon>Metazoa</taxon>
        <taxon>Chordata</taxon>
        <taxon>Craniata</taxon>
        <taxon>Vertebrata</taxon>
        <taxon>Euteleostomi</taxon>
        <taxon>Actinopterygii</taxon>
        <taxon>Neopterygii</taxon>
        <taxon>Teleostei</taxon>
        <taxon>Anguilliformes</taxon>
        <taxon>Anguillidae</taxon>
        <taxon>Anguilla</taxon>
    </lineage>
</organism>
<comment type="caution">
    <text evidence="2">The sequence shown here is derived from an EMBL/GenBank/DDBJ whole genome shotgun (WGS) entry which is preliminary data.</text>
</comment>